<feature type="non-terminal residue" evidence="1">
    <location>
        <position position="1"/>
    </location>
</feature>
<dbReference type="Proteomes" id="UP001145114">
    <property type="component" value="Unassembled WGS sequence"/>
</dbReference>
<evidence type="ECO:0000313" key="1">
    <source>
        <dbReference type="EMBL" id="KAJ1675562.1"/>
    </source>
</evidence>
<protein>
    <submittedName>
        <fullName evidence="1">Uncharacterized protein</fullName>
    </submittedName>
</protein>
<proteinExistence type="predicted"/>
<organism evidence="1 2">
    <name type="scientific">Spiromyces aspiralis</name>
    <dbReference type="NCBI Taxonomy" id="68401"/>
    <lineage>
        <taxon>Eukaryota</taxon>
        <taxon>Fungi</taxon>
        <taxon>Fungi incertae sedis</taxon>
        <taxon>Zoopagomycota</taxon>
        <taxon>Kickxellomycotina</taxon>
        <taxon>Kickxellomycetes</taxon>
        <taxon>Kickxellales</taxon>
        <taxon>Kickxellaceae</taxon>
        <taxon>Spiromyces</taxon>
    </lineage>
</organism>
<reference evidence="1" key="1">
    <citation type="submission" date="2022-06" db="EMBL/GenBank/DDBJ databases">
        <title>Phylogenomic reconstructions and comparative analyses of Kickxellomycotina fungi.</title>
        <authorList>
            <person name="Reynolds N.K."/>
            <person name="Stajich J.E."/>
            <person name="Barry K."/>
            <person name="Grigoriev I.V."/>
            <person name="Crous P."/>
            <person name="Smith M.E."/>
        </authorList>
    </citation>
    <scope>NUCLEOTIDE SEQUENCE</scope>
    <source>
        <strain evidence="1">RSA 2271</strain>
    </source>
</reference>
<comment type="caution">
    <text evidence="1">The sequence shown here is derived from an EMBL/GenBank/DDBJ whole genome shotgun (WGS) entry which is preliminary data.</text>
</comment>
<sequence>AADLFGSVKHIVGASLASDLLNIQFTLELPDLAATSPPPPSSSHSAGGDSPKNTAIITAVFPRVDSAEFSRFSKVATTQLIVNGRSISAHDEVSRAIFGALRKLYRPYFVSAHHLFLVVDVCIEPDQVDCNLESRKDQVIFQNPEVIGMLTERLLAEARSACTLPVRDDQSVKTVLVSESQSSSSPPPLPSSLSSSSLSPLLKSLSGPGLEQTIIVPPSPLPTPSSACDSRVEAAETLPKDMTKDKLWGSTMEDGDSDDEDDSSCDNRADATDNQNSLDPVSGSREHRNSDNLDPAKQGALLVAYTCGDQEDIIRWSFCLSSYLAFRKREVRRVEQGRQLDSPSAARSLLTQAPVKAMLYRWMQRQDMLQGK</sequence>
<evidence type="ECO:0000313" key="2">
    <source>
        <dbReference type="Proteomes" id="UP001145114"/>
    </source>
</evidence>
<dbReference type="EMBL" id="JAMZIH010005251">
    <property type="protein sequence ID" value="KAJ1675562.1"/>
    <property type="molecule type" value="Genomic_DNA"/>
</dbReference>
<gene>
    <name evidence="1" type="ORF">EV182_001023</name>
</gene>
<accession>A0ACC1HGG5</accession>
<name>A0ACC1HGG5_9FUNG</name>
<keyword evidence="2" id="KW-1185">Reference proteome</keyword>